<dbReference type="GO" id="GO:0070182">
    <property type="term" value="F:DNA polymerase binding"/>
    <property type="evidence" value="ECO:0007669"/>
    <property type="project" value="TreeGrafter"/>
</dbReference>
<keyword evidence="3" id="KW-0832">Ubl conjugation</keyword>
<dbReference type="PANTHER" id="PTHR32086">
    <property type="entry name" value="FANCONI ANEMIA GROUP D2 PROTEIN"/>
    <property type="match status" value="1"/>
</dbReference>
<evidence type="ECO:0000256" key="5">
    <source>
        <dbReference type="ARBA" id="ARBA00093456"/>
    </source>
</evidence>
<evidence type="ECO:0000256" key="2">
    <source>
        <dbReference type="ARBA" id="ARBA00022499"/>
    </source>
</evidence>
<keyword evidence="4" id="KW-0539">Nucleus</keyword>
<keyword evidence="2" id="KW-1017">Isopeptide bond</keyword>
<comment type="similarity">
    <text evidence="5">Belongs to the Fanconi anemia protein FANCD2 family.</text>
</comment>
<evidence type="ECO:0000313" key="7">
    <source>
        <dbReference type="Proteomes" id="UP000694556"/>
    </source>
</evidence>
<dbReference type="AlphaFoldDB" id="A0A8C3GFK5"/>
<keyword evidence="7" id="KW-1185">Reference proteome</keyword>
<sequence length="1200" mass="135529">MLLGINILQPAVITLLLEKIPEFFFDVVGTFGTNFPRLIVNQFKWLDGLLDSQDLVKKLMQMLSVSPVPIQHDIITSLPEILEDSQQSEVARELGCLLKEGRRLTVPILDALSRLDLDAELLAEVQQSAMTIVPSVKLEDLPVVVKFILHNVKAANAVEVISDLRKNLDLSSCVLPLQIVGSQKKLKSQAQTSSSTSQVTTSQNCVKLLFDVIKLAVRFQKDVSEAWIKVSWVIMISAYFLKKVLDLIVLLLIHSTNTKNRKQAEKVLRSKIRLGCMPEQLMQNAFQDHSMVIRDFFPSILVLAQTFLHAAHPAIVSFGSCMYKQAFAVFDSYCQQEVVSALVTHVCSGNEAELDIALDVLTDLVVVHTSLLMRYATFVKTILDSTQKLNPCQIRKLFYILSTLAFSQRQEGSYIQDDMHMVIRKWLSSTVPNHKQMGIIGAVTMIGSTVLSFQLSTLQDLVGFCCEQTPEVLALYYDELANLIEKQKGNLDLHLSAFPCSSFLFPVKPLYNLDEDESQGAIAINLLPLVSQSELGRVTDGMSNPSKRYLSPICLSPSFRLLRLYTGEQNNGSLEEIDALLGCPLYLTDLEVEGKIDSLSKQEREFLCSLLFYALNWFREVVNAFCQQQDAEMKGKVLTRIQNITELQNVLGKCLAATPGYVPPPATFDSEATEGGPSINAVGAMRKKNGNKFITRKQMRWTAAEREAGNPLAQLQSYRPYFRELDLEVFAVLHCGLLTKSILDTEMHTEASEIVQLGPAELYFLLEDLCWKLEHVLTPGSTRRVPFLKERSHKDIGFTHLRQRSPKEVAVCVVKLLKPLCNHMENMHNYFQVITQNQGVVDEPGVNIQEHQMMSSCYQQLLLTFRLLFACWSNTPFLFMCLWEITLFTLSLPFFFPVPSESFQYLLNFQQSIPSFQCAFILTQLLIAISEKPMAGWKKEKMALLAKQFLCRSWVKPSGDQEKGSQFNSALHTLLCVYLEHTDNILKAIEEISSVGVPELINSAKDGCSSTYPTLSRQTFPVFFRVMIAQLESSVKSIPAGKPSDSSETQLEKLLQWNIAVRNFHILVNLVKYGRLFVEAFLKLAMPLLDHSFKKHRDDVQGLLKTLQLSTRQLHHMCGHSKIRQDIGLTNHVPLLKKSLEQFVYRVKAMLAFNHCQDAFWVGILKNRDLQVRIVWEQLQAGKGWCSPYPHSCDSPFVCG</sequence>
<dbReference type="PANTHER" id="PTHR32086:SF0">
    <property type="entry name" value="FANCONI ANEMIA GROUP D2 PROTEIN"/>
    <property type="match status" value="1"/>
</dbReference>
<dbReference type="Pfam" id="PF14631">
    <property type="entry name" value="FancD2"/>
    <property type="match status" value="2"/>
</dbReference>
<dbReference type="GO" id="GO:0005634">
    <property type="term" value="C:nucleus"/>
    <property type="evidence" value="ECO:0007669"/>
    <property type="project" value="UniProtKB-SubCell"/>
</dbReference>
<dbReference type="GO" id="GO:1990918">
    <property type="term" value="P:double-strand break repair involved in meiotic recombination"/>
    <property type="evidence" value="ECO:0007669"/>
    <property type="project" value="TreeGrafter"/>
</dbReference>
<reference evidence="6" key="1">
    <citation type="submission" date="2025-08" db="UniProtKB">
        <authorList>
            <consortium name="Ensembl"/>
        </authorList>
    </citation>
    <scope>IDENTIFICATION</scope>
</reference>
<dbReference type="GO" id="GO:0036297">
    <property type="term" value="P:interstrand cross-link repair"/>
    <property type="evidence" value="ECO:0007669"/>
    <property type="project" value="TreeGrafter"/>
</dbReference>
<evidence type="ECO:0000256" key="1">
    <source>
        <dbReference type="ARBA" id="ARBA00004123"/>
    </source>
</evidence>
<comment type="subcellular location">
    <subcellularLocation>
        <location evidence="1">Nucleus</location>
    </subcellularLocation>
</comment>
<evidence type="ECO:0000256" key="4">
    <source>
        <dbReference type="ARBA" id="ARBA00023242"/>
    </source>
</evidence>
<reference evidence="6" key="2">
    <citation type="submission" date="2025-09" db="UniProtKB">
        <authorList>
            <consortium name="Ensembl"/>
        </authorList>
    </citation>
    <scope>IDENTIFICATION</scope>
</reference>
<name>A0A8C3GFK5_CAIMO</name>
<organism evidence="6 7">
    <name type="scientific">Cairina moschata</name>
    <name type="common">Muscovy duck</name>
    <dbReference type="NCBI Taxonomy" id="8855"/>
    <lineage>
        <taxon>Eukaryota</taxon>
        <taxon>Metazoa</taxon>
        <taxon>Chordata</taxon>
        <taxon>Craniata</taxon>
        <taxon>Vertebrata</taxon>
        <taxon>Euteleostomi</taxon>
        <taxon>Archelosauria</taxon>
        <taxon>Archosauria</taxon>
        <taxon>Dinosauria</taxon>
        <taxon>Saurischia</taxon>
        <taxon>Theropoda</taxon>
        <taxon>Coelurosauria</taxon>
        <taxon>Aves</taxon>
        <taxon>Neognathae</taxon>
        <taxon>Galloanserae</taxon>
        <taxon>Anseriformes</taxon>
        <taxon>Anatidae</taxon>
        <taxon>Anatinae</taxon>
        <taxon>Cairina</taxon>
    </lineage>
</organism>
<dbReference type="CDD" id="cd11721">
    <property type="entry name" value="FANCD2"/>
    <property type="match status" value="1"/>
</dbReference>
<evidence type="ECO:0000256" key="3">
    <source>
        <dbReference type="ARBA" id="ARBA00022843"/>
    </source>
</evidence>
<dbReference type="Ensembl" id="ENSCMMT00000006315.1">
    <property type="protein sequence ID" value="ENSCMMP00000005687.1"/>
    <property type="gene ID" value="ENSCMMG00000003437.1"/>
</dbReference>
<dbReference type="Proteomes" id="UP000694556">
    <property type="component" value="Unassembled WGS sequence"/>
</dbReference>
<dbReference type="GO" id="GO:0000793">
    <property type="term" value="C:condensed chromosome"/>
    <property type="evidence" value="ECO:0007669"/>
    <property type="project" value="TreeGrafter"/>
</dbReference>
<proteinExistence type="inferred from homology"/>
<evidence type="ECO:0000313" key="6">
    <source>
        <dbReference type="Ensembl" id="ENSCMMP00000005687.1"/>
    </source>
</evidence>
<dbReference type="GO" id="GO:0007129">
    <property type="term" value="P:homologous chromosome pairing at meiosis"/>
    <property type="evidence" value="ECO:0007669"/>
    <property type="project" value="TreeGrafter"/>
</dbReference>
<dbReference type="GO" id="GO:0031573">
    <property type="term" value="P:mitotic intra-S DNA damage checkpoint signaling"/>
    <property type="evidence" value="ECO:0007669"/>
    <property type="project" value="TreeGrafter"/>
</dbReference>
<protein>
    <submittedName>
        <fullName evidence="6">FA complementation group D2</fullName>
    </submittedName>
</protein>
<accession>A0A8C3GFK5</accession>
<dbReference type="InterPro" id="IPR029448">
    <property type="entry name" value="FANCD2"/>
</dbReference>